<evidence type="ECO:0000256" key="6">
    <source>
        <dbReference type="ARBA" id="ARBA00022840"/>
    </source>
</evidence>
<feature type="compositionally biased region" description="Low complexity" evidence="8">
    <location>
        <begin position="93"/>
        <end position="103"/>
    </location>
</feature>
<evidence type="ECO:0000256" key="3">
    <source>
        <dbReference type="ARBA" id="ARBA00022679"/>
    </source>
</evidence>
<organism evidence="10 11">
    <name type="scientific">Peronospora matthiolae</name>
    <dbReference type="NCBI Taxonomy" id="2874970"/>
    <lineage>
        <taxon>Eukaryota</taxon>
        <taxon>Sar</taxon>
        <taxon>Stramenopiles</taxon>
        <taxon>Oomycota</taxon>
        <taxon>Peronosporomycetes</taxon>
        <taxon>Peronosporales</taxon>
        <taxon>Peronosporaceae</taxon>
        <taxon>Peronospora</taxon>
    </lineage>
</organism>
<dbReference type="InterPro" id="IPR050494">
    <property type="entry name" value="Ser_Thr_dual-spec_kinase"/>
</dbReference>
<evidence type="ECO:0000256" key="1">
    <source>
        <dbReference type="ARBA" id="ARBA00008867"/>
    </source>
</evidence>
<dbReference type="Gene3D" id="3.30.200.20">
    <property type="entry name" value="Phosphorylase Kinase, domain 1"/>
    <property type="match status" value="1"/>
</dbReference>
<feature type="domain" description="Protein kinase" evidence="9">
    <location>
        <begin position="326"/>
        <end position="644"/>
    </location>
</feature>
<dbReference type="AlphaFoldDB" id="A0AAV1TRB2"/>
<evidence type="ECO:0000256" key="5">
    <source>
        <dbReference type="ARBA" id="ARBA00022777"/>
    </source>
</evidence>
<keyword evidence="3" id="KW-0808">Transferase</keyword>
<comment type="caution">
    <text evidence="10">The sequence shown here is derived from an EMBL/GenBank/DDBJ whole genome shotgun (WGS) entry which is preliminary data.</text>
</comment>
<proteinExistence type="inferred from homology"/>
<dbReference type="InterPro" id="IPR011009">
    <property type="entry name" value="Kinase-like_dom_sf"/>
</dbReference>
<evidence type="ECO:0000256" key="4">
    <source>
        <dbReference type="ARBA" id="ARBA00022741"/>
    </source>
</evidence>
<evidence type="ECO:0000256" key="7">
    <source>
        <dbReference type="PROSITE-ProRule" id="PRU10141"/>
    </source>
</evidence>
<dbReference type="PANTHER" id="PTHR24058">
    <property type="entry name" value="DUAL SPECIFICITY PROTEIN KINASE"/>
    <property type="match status" value="1"/>
</dbReference>
<feature type="compositionally biased region" description="Low complexity" evidence="8">
    <location>
        <begin position="64"/>
        <end position="76"/>
    </location>
</feature>
<feature type="binding site" evidence="7">
    <location>
        <position position="355"/>
    </location>
    <ligand>
        <name>ATP</name>
        <dbReference type="ChEBI" id="CHEBI:30616"/>
    </ligand>
</feature>
<protein>
    <recommendedName>
        <fullName evidence="9">Protein kinase domain-containing protein</fullName>
    </recommendedName>
</protein>
<evidence type="ECO:0000313" key="11">
    <source>
        <dbReference type="Proteomes" id="UP001162060"/>
    </source>
</evidence>
<dbReference type="SUPFAM" id="SSF56112">
    <property type="entry name" value="Protein kinase-like (PK-like)"/>
    <property type="match status" value="1"/>
</dbReference>
<dbReference type="Pfam" id="PF00069">
    <property type="entry name" value="Pkinase"/>
    <property type="match status" value="1"/>
</dbReference>
<feature type="region of interest" description="Disordered" evidence="8">
    <location>
        <begin position="146"/>
        <end position="204"/>
    </location>
</feature>
<sequence>MAVTSQSPASTVRLGHETWHAHAVAFLNLPATKASSSTGEEQQLAMDSSCATRRTQRQLPALTPASFRSSSPAAAPHKLEQLRNRPRPQPTDNSNSSSRSRALPSPSIAHVFFNRRPLDLIRRTTSSVLTLEGSDRSALAKVSATAGLSGDERLHRPSCGLHNSDKQHSRSRLQQLKDRSKTKEEARPYSQRRLQLAGAVKDAETEPRKLEGRLQDVAETRKLLARCPLTGKEVAGREMAKAAELTGLERVEIQQYDEVYFVSTLAVKRARCNGRIRNIMPVHGDEPLEVEAEDPNEVPTQLHNDGYDDKDGDYLVLIGDHLAFRYEVLSALGQGAFGQVVRCVDHRTRKQVAVKIVRNRRAYRDQALMEVQVLAQLQRGAAACPEYPHVVCMEDHFEFRDHVCIVFEELGMTLYHYLSIRSFRGVSMDSVRTVGEQLARALTFLKQEKVVHCDLKPENILLDASVLANAARCTDTLDKVTLIDFGSSCLDGSPVATYIQSRFYRSPEVLLGRVCSEAIDMWSLACILVELLTGHPIFAGENEREQFDCIVEVLGVPPVDMVLQAKRRLNFFDEVANPADVESAACVLKPFVNSRGRRRIPGSRSLASVVMTDDSEFLLFLAKCFVWDPSQRLTAEQALEEPWMQRRHCRT</sequence>
<dbReference type="InterPro" id="IPR000719">
    <property type="entry name" value="Prot_kinase_dom"/>
</dbReference>
<dbReference type="Gene3D" id="1.10.510.10">
    <property type="entry name" value="Transferase(Phosphotransferase) domain 1"/>
    <property type="match status" value="1"/>
</dbReference>
<dbReference type="InterPro" id="IPR008271">
    <property type="entry name" value="Ser/Thr_kinase_AS"/>
</dbReference>
<dbReference type="GO" id="GO:0004674">
    <property type="term" value="F:protein serine/threonine kinase activity"/>
    <property type="evidence" value="ECO:0007669"/>
    <property type="project" value="UniProtKB-KW"/>
</dbReference>
<feature type="compositionally biased region" description="Polar residues" evidence="8">
    <location>
        <begin position="37"/>
        <end position="53"/>
    </location>
</feature>
<evidence type="ECO:0000313" key="10">
    <source>
        <dbReference type="EMBL" id="CAK7924901.1"/>
    </source>
</evidence>
<dbReference type="SMART" id="SM00220">
    <property type="entry name" value="S_TKc"/>
    <property type="match status" value="1"/>
</dbReference>
<keyword evidence="6 7" id="KW-0067">ATP-binding</keyword>
<keyword evidence="4 7" id="KW-0547">Nucleotide-binding</keyword>
<dbReference type="PROSITE" id="PS00107">
    <property type="entry name" value="PROTEIN_KINASE_ATP"/>
    <property type="match status" value="1"/>
</dbReference>
<evidence type="ECO:0000256" key="8">
    <source>
        <dbReference type="SAM" id="MobiDB-lite"/>
    </source>
</evidence>
<gene>
    <name evidence="10" type="ORF">PM001_LOCUS10051</name>
</gene>
<dbReference type="InterPro" id="IPR017441">
    <property type="entry name" value="Protein_kinase_ATP_BS"/>
</dbReference>
<dbReference type="CDD" id="cd14210">
    <property type="entry name" value="PKc_DYRK"/>
    <property type="match status" value="1"/>
</dbReference>
<dbReference type="PROSITE" id="PS00108">
    <property type="entry name" value="PROTEIN_KINASE_ST"/>
    <property type="match status" value="1"/>
</dbReference>
<dbReference type="PROSITE" id="PS50011">
    <property type="entry name" value="PROTEIN_KINASE_DOM"/>
    <property type="match status" value="1"/>
</dbReference>
<dbReference type="GO" id="GO:0005524">
    <property type="term" value="F:ATP binding"/>
    <property type="evidence" value="ECO:0007669"/>
    <property type="project" value="UniProtKB-UniRule"/>
</dbReference>
<evidence type="ECO:0000256" key="2">
    <source>
        <dbReference type="ARBA" id="ARBA00022527"/>
    </source>
</evidence>
<keyword evidence="5" id="KW-0418">Kinase</keyword>
<reference evidence="10" key="1">
    <citation type="submission" date="2024-01" db="EMBL/GenBank/DDBJ databases">
        <authorList>
            <person name="Webb A."/>
        </authorList>
    </citation>
    <scope>NUCLEOTIDE SEQUENCE</scope>
    <source>
        <strain evidence="10">Pm1</strain>
    </source>
</reference>
<feature type="compositionally biased region" description="Basic and acidic residues" evidence="8">
    <location>
        <begin position="175"/>
        <end position="187"/>
    </location>
</feature>
<keyword evidence="2" id="KW-0723">Serine/threonine-protein kinase</keyword>
<evidence type="ECO:0000259" key="9">
    <source>
        <dbReference type="PROSITE" id="PS50011"/>
    </source>
</evidence>
<accession>A0AAV1TRB2</accession>
<dbReference type="GO" id="GO:0005737">
    <property type="term" value="C:cytoplasm"/>
    <property type="evidence" value="ECO:0007669"/>
    <property type="project" value="TreeGrafter"/>
</dbReference>
<name>A0AAV1TRB2_9STRA</name>
<feature type="region of interest" description="Disordered" evidence="8">
    <location>
        <begin position="37"/>
        <end position="103"/>
    </location>
</feature>
<comment type="similarity">
    <text evidence="1">Belongs to the protein kinase superfamily. CMGC Ser/Thr protein kinase family. MNB/DYRK subfamily.</text>
</comment>
<dbReference type="GO" id="GO:0005856">
    <property type="term" value="C:cytoskeleton"/>
    <property type="evidence" value="ECO:0007669"/>
    <property type="project" value="TreeGrafter"/>
</dbReference>
<dbReference type="EMBL" id="CAKLBY020000078">
    <property type="protein sequence ID" value="CAK7924901.1"/>
    <property type="molecule type" value="Genomic_DNA"/>
</dbReference>
<dbReference type="PANTHER" id="PTHR24058:SF22">
    <property type="entry name" value="DUAL SPECIFICITY TYROSINE-PHOSPHORYLATION-REGULATED KINASE 4"/>
    <property type="match status" value="1"/>
</dbReference>
<dbReference type="Proteomes" id="UP001162060">
    <property type="component" value="Unassembled WGS sequence"/>
</dbReference>